<dbReference type="EMBL" id="CTRP01000014">
    <property type="protein sequence ID" value="CQR73706.1"/>
    <property type="molecule type" value="Genomic_DNA"/>
</dbReference>
<keyword evidence="2" id="KW-1185">Reference proteome</keyword>
<dbReference type="AlphaFoldDB" id="A0A0U1L203"/>
<dbReference type="SUPFAM" id="SSF110738">
    <property type="entry name" value="Glycerate kinase I"/>
    <property type="match status" value="1"/>
</dbReference>
<gene>
    <name evidence="1" type="ORF">SpAn4DRAFT_0168</name>
</gene>
<dbReference type="GO" id="GO:0031388">
    <property type="term" value="P:organic acid phosphorylation"/>
    <property type="evidence" value="ECO:0007669"/>
    <property type="project" value="InterPro"/>
</dbReference>
<evidence type="ECO:0000313" key="2">
    <source>
        <dbReference type="Proteomes" id="UP000049855"/>
    </source>
</evidence>
<protein>
    <submittedName>
        <fullName evidence="1">Uncharacterized protein</fullName>
    </submittedName>
</protein>
<dbReference type="InterPro" id="IPR036129">
    <property type="entry name" value="Glycerate_kinase_sf"/>
</dbReference>
<proteinExistence type="predicted"/>
<name>A0A0U1L203_9FIRM</name>
<dbReference type="Proteomes" id="UP000049855">
    <property type="component" value="Unassembled WGS sequence"/>
</dbReference>
<accession>A0A0U1L203</accession>
<evidence type="ECO:0000313" key="1">
    <source>
        <dbReference type="EMBL" id="CQR73706.1"/>
    </source>
</evidence>
<organism evidence="1 2">
    <name type="scientific">Sporomusa ovata</name>
    <dbReference type="NCBI Taxonomy" id="2378"/>
    <lineage>
        <taxon>Bacteria</taxon>
        <taxon>Bacillati</taxon>
        <taxon>Bacillota</taxon>
        <taxon>Negativicutes</taxon>
        <taxon>Selenomonadales</taxon>
        <taxon>Sporomusaceae</taxon>
        <taxon>Sporomusa</taxon>
    </lineage>
</organism>
<dbReference type="GO" id="GO:0008887">
    <property type="term" value="F:glycerate kinase activity"/>
    <property type="evidence" value="ECO:0007669"/>
    <property type="project" value="InterPro"/>
</dbReference>
<reference evidence="2" key="1">
    <citation type="submission" date="2015-03" db="EMBL/GenBank/DDBJ databases">
        <authorList>
            <person name="Nijsse Bart"/>
        </authorList>
    </citation>
    <scope>NUCLEOTIDE SEQUENCE [LARGE SCALE GENOMIC DNA]</scope>
</reference>
<sequence>MRWRLPLVPKDKKDPRIATIYGTGELIKAGMQIRGQN</sequence>